<protein>
    <submittedName>
        <fullName evidence="1">ACT domain-containing protein ACR1</fullName>
    </submittedName>
</protein>
<name>A0ACC0HXL2_9ERIC</name>
<organism evidence="1 2">
    <name type="scientific">Camellia lanceoleosa</name>
    <dbReference type="NCBI Taxonomy" id="1840588"/>
    <lineage>
        <taxon>Eukaryota</taxon>
        <taxon>Viridiplantae</taxon>
        <taxon>Streptophyta</taxon>
        <taxon>Embryophyta</taxon>
        <taxon>Tracheophyta</taxon>
        <taxon>Spermatophyta</taxon>
        <taxon>Magnoliopsida</taxon>
        <taxon>eudicotyledons</taxon>
        <taxon>Gunneridae</taxon>
        <taxon>Pentapetalae</taxon>
        <taxon>asterids</taxon>
        <taxon>Ericales</taxon>
        <taxon>Theaceae</taxon>
        <taxon>Camellia</taxon>
    </lineage>
</organism>
<reference evidence="1 2" key="1">
    <citation type="journal article" date="2022" name="Plant J.">
        <title>Chromosome-level genome of Camellia lanceoleosa provides a valuable resource for understanding genome evolution and self-incompatibility.</title>
        <authorList>
            <person name="Gong W."/>
            <person name="Xiao S."/>
            <person name="Wang L."/>
            <person name="Liao Z."/>
            <person name="Chang Y."/>
            <person name="Mo W."/>
            <person name="Hu G."/>
            <person name="Li W."/>
            <person name="Zhao G."/>
            <person name="Zhu H."/>
            <person name="Hu X."/>
            <person name="Ji K."/>
            <person name="Xiang X."/>
            <person name="Song Q."/>
            <person name="Yuan D."/>
            <person name="Jin S."/>
            <person name="Zhang L."/>
        </authorList>
    </citation>
    <scope>NUCLEOTIDE SEQUENCE [LARGE SCALE GENOMIC DNA]</scope>
    <source>
        <strain evidence="1">SQ_2022a</strain>
    </source>
</reference>
<evidence type="ECO:0000313" key="1">
    <source>
        <dbReference type="EMBL" id="KAI8017160.1"/>
    </source>
</evidence>
<accession>A0ACC0HXL2</accession>
<evidence type="ECO:0000313" key="2">
    <source>
        <dbReference type="Proteomes" id="UP001060215"/>
    </source>
</evidence>
<dbReference type="Proteomes" id="UP001060215">
    <property type="component" value="Chromosome 2"/>
</dbReference>
<proteinExistence type="predicted"/>
<sequence length="160" mass="17561">MPRLHACEDSANKHGILLEIVQVLTDLDLAISKSYISSDGGWFMDGNAWNRSKDVQTYLGNDEVRPPHVSIEHTAFEITGMDRPGQISEISAVLTELGCLVNAAVAWSHNSRMACIIHVEEECKGGKPITEVQAQLENVVEAHHCDGEKRRPTPKGDSTS</sequence>
<keyword evidence="2" id="KW-1185">Reference proteome</keyword>
<comment type="caution">
    <text evidence="1">The sequence shown here is derived from an EMBL/GenBank/DDBJ whole genome shotgun (WGS) entry which is preliminary data.</text>
</comment>
<dbReference type="EMBL" id="CM045759">
    <property type="protein sequence ID" value="KAI8017160.1"/>
    <property type="molecule type" value="Genomic_DNA"/>
</dbReference>
<gene>
    <name evidence="1" type="ORF">LOK49_LG04G03151</name>
</gene>